<dbReference type="GO" id="GO:0016757">
    <property type="term" value="F:glycosyltransferase activity"/>
    <property type="evidence" value="ECO:0007669"/>
    <property type="project" value="UniProtKB-KW"/>
</dbReference>
<dbReference type="EMBL" id="CAJNOU010000130">
    <property type="protein sequence ID" value="CAF0878611.1"/>
    <property type="molecule type" value="Genomic_DNA"/>
</dbReference>
<comment type="caution">
    <text evidence="4">The sequence shown here is derived from an EMBL/GenBank/DDBJ whole genome shotgun (WGS) entry which is preliminary data.</text>
</comment>
<proteinExistence type="predicted"/>
<evidence type="ECO:0000313" key="6">
    <source>
        <dbReference type="Proteomes" id="UP000663889"/>
    </source>
</evidence>
<keyword evidence="3" id="KW-0732">Signal</keyword>
<keyword evidence="1" id="KW-0328">Glycosyltransferase</keyword>
<feature type="chain" id="PRO_5036223554" evidence="3">
    <location>
        <begin position="23"/>
        <end position="357"/>
    </location>
</feature>
<evidence type="ECO:0000313" key="5">
    <source>
        <dbReference type="EMBL" id="CAF3584163.1"/>
    </source>
</evidence>
<protein>
    <submittedName>
        <fullName evidence="4">Uncharacterized protein</fullName>
    </submittedName>
</protein>
<dbReference type="InterPro" id="IPR007184">
    <property type="entry name" value="Mannoside_phosphorylase"/>
</dbReference>
<dbReference type="Gene3D" id="2.115.10.20">
    <property type="entry name" value="Glycosyl hydrolase domain, family 43"/>
    <property type="match status" value="1"/>
</dbReference>
<dbReference type="Proteomes" id="UP000663874">
    <property type="component" value="Unassembled WGS sequence"/>
</dbReference>
<accession>A0A813Y5V4</accession>
<dbReference type="EMBL" id="CAJOBE010000159">
    <property type="protein sequence ID" value="CAF3584163.1"/>
    <property type="molecule type" value="Genomic_DNA"/>
</dbReference>
<dbReference type="PANTHER" id="PTHR34106">
    <property type="entry name" value="GLYCOSIDASE"/>
    <property type="match status" value="1"/>
</dbReference>
<dbReference type="AlphaFoldDB" id="A0A813Y5V4"/>
<evidence type="ECO:0000256" key="3">
    <source>
        <dbReference type="SAM" id="SignalP"/>
    </source>
</evidence>
<name>A0A813Y5V4_9BILA</name>
<dbReference type="InterPro" id="IPR023296">
    <property type="entry name" value="Glyco_hydro_beta-prop_sf"/>
</dbReference>
<evidence type="ECO:0000256" key="1">
    <source>
        <dbReference type="ARBA" id="ARBA00022676"/>
    </source>
</evidence>
<feature type="signal peptide" evidence="3">
    <location>
        <begin position="1"/>
        <end position="22"/>
    </location>
</feature>
<dbReference type="SUPFAM" id="SSF75005">
    <property type="entry name" value="Arabinanase/levansucrase/invertase"/>
    <property type="match status" value="1"/>
</dbReference>
<evidence type="ECO:0000313" key="4">
    <source>
        <dbReference type="EMBL" id="CAF0878611.1"/>
    </source>
</evidence>
<sequence length="357" mass="41112">MALLKLNMILFLMILFTSYSLSYIPPCIKMKRLSNVPIISSWNNNSDFLYNYNSAFMPIINDSDAIALLVRVQNLSNNSKTIYDVGPSKIALSRNIDSTYLKYSYITQQDIIIDTDQEYQSIGVEDPRIVLFNNTYYLLYTALSSDSHGIWRAQLALATCQINCFTKLNWKYYGPLFPNVFWSKSGSLLIHNDTHRYLFFNDSNISIAQTKDLIHYDLSSSLLLKTRSDHFDSVLIEAGPQPLKLSDKNYLFLYNSAQYTTIPNPKPNWNLQYNLGWAILNGDNPTEILARSELPILSPELDWERCDYKSGEWTNRGLTPLVIFVEGWKKIAEDKFLVWYQGCDSTMGLAELNVYFS</sequence>
<evidence type="ECO:0000256" key="2">
    <source>
        <dbReference type="ARBA" id="ARBA00022679"/>
    </source>
</evidence>
<gene>
    <name evidence="5" type="ORF">FNK824_LOCUS2582</name>
    <name evidence="4" type="ORF">SEV965_LOCUS4502</name>
</gene>
<dbReference type="PANTHER" id="PTHR34106:SF5">
    <property type="entry name" value="GLYCOSIDASE"/>
    <property type="match status" value="1"/>
</dbReference>
<keyword evidence="2" id="KW-0808">Transferase</keyword>
<reference evidence="4" key="1">
    <citation type="submission" date="2021-02" db="EMBL/GenBank/DDBJ databases">
        <authorList>
            <person name="Nowell W R."/>
        </authorList>
    </citation>
    <scope>NUCLEOTIDE SEQUENCE</scope>
</reference>
<dbReference type="Proteomes" id="UP000663889">
    <property type="component" value="Unassembled WGS sequence"/>
</dbReference>
<dbReference type="Pfam" id="PF04041">
    <property type="entry name" value="Glyco_hydro_130"/>
    <property type="match status" value="1"/>
</dbReference>
<organism evidence="4 6">
    <name type="scientific">Rotaria sordida</name>
    <dbReference type="NCBI Taxonomy" id="392033"/>
    <lineage>
        <taxon>Eukaryota</taxon>
        <taxon>Metazoa</taxon>
        <taxon>Spiralia</taxon>
        <taxon>Gnathifera</taxon>
        <taxon>Rotifera</taxon>
        <taxon>Eurotatoria</taxon>
        <taxon>Bdelloidea</taxon>
        <taxon>Philodinida</taxon>
        <taxon>Philodinidae</taxon>
        <taxon>Rotaria</taxon>
    </lineage>
</organism>